<evidence type="ECO:0000256" key="7">
    <source>
        <dbReference type="ARBA" id="ARBA00022840"/>
    </source>
</evidence>
<dbReference type="AlphaFoldDB" id="A0A1D6FN74"/>
<dbReference type="SMART" id="SM00133">
    <property type="entry name" value="S_TK_X"/>
    <property type="match status" value="1"/>
</dbReference>
<reference evidence="12" key="1">
    <citation type="submission" date="2015-12" db="EMBL/GenBank/DDBJ databases">
        <title>Update maize B73 reference genome by single molecule sequencing technologies.</title>
        <authorList>
            <consortium name="Maize Genome Sequencing Project"/>
            <person name="Ware D."/>
        </authorList>
    </citation>
    <scope>NUCLEOTIDE SEQUENCE</scope>
    <source>
        <tissue evidence="12">Seedling</tissue>
    </source>
</reference>
<dbReference type="PANTHER" id="PTHR22988">
    <property type="entry name" value="MYOTONIC DYSTROPHY S/T KINASE-RELATED"/>
    <property type="match status" value="1"/>
</dbReference>
<feature type="compositionally biased region" description="Polar residues" evidence="10">
    <location>
        <begin position="191"/>
        <end position="203"/>
    </location>
</feature>
<evidence type="ECO:0000256" key="4">
    <source>
        <dbReference type="ARBA" id="ARBA00022679"/>
    </source>
</evidence>
<dbReference type="FunFam" id="3.30.200.20:FF:000063">
    <property type="entry name" value="Non-specific serine/threonine protein kinase"/>
    <property type="match status" value="1"/>
</dbReference>
<dbReference type="Gene3D" id="1.10.510.10">
    <property type="entry name" value="Transferase(Phosphotransferase) domain 1"/>
    <property type="match status" value="1"/>
</dbReference>
<keyword evidence="6 12" id="KW-0418">Kinase</keyword>
<dbReference type="InterPro" id="IPR011009">
    <property type="entry name" value="Kinase-like_dom_sf"/>
</dbReference>
<evidence type="ECO:0000256" key="6">
    <source>
        <dbReference type="ARBA" id="ARBA00022777"/>
    </source>
</evidence>
<organism evidence="12">
    <name type="scientific">Zea mays</name>
    <name type="common">Maize</name>
    <dbReference type="NCBI Taxonomy" id="4577"/>
    <lineage>
        <taxon>Eukaryota</taxon>
        <taxon>Viridiplantae</taxon>
        <taxon>Streptophyta</taxon>
        <taxon>Embryophyta</taxon>
        <taxon>Tracheophyta</taxon>
        <taxon>Spermatophyta</taxon>
        <taxon>Magnoliopsida</taxon>
        <taxon>Liliopsida</taxon>
        <taxon>Poales</taxon>
        <taxon>Poaceae</taxon>
        <taxon>PACMAD clade</taxon>
        <taxon>Panicoideae</taxon>
        <taxon>Andropogonodae</taxon>
        <taxon>Andropogoneae</taxon>
        <taxon>Tripsacinae</taxon>
        <taxon>Zea</taxon>
    </lineage>
</organism>
<dbReference type="GO" id="GO:0005524">
    <property type="term" value="F:ATP binding"/>
    <property type="evidence" value="ECO:0007669"/>
    <property type="project" value="UniProtKB-KW"/>
</dbReference>
<evidence type="ECO:0000256" key="8">
    <source>
        <dbReference type="ARBA" id="ARBA00047899"/>
    </source>
</evidence>
<feature type="region of interest" description="Disordered" evidence="10">
    <location>
        <begin position="191"/>
        <end position="231"/>
    </location>
</feature>
<dbReference type="Pfam" id="PF00433">
    <property type="entry name" value="Pkinase_C"/>
    <property type="match status" value="1"/>
</dbReference>
<dbReference type="EMBL" id="CM000784">
    <property type="protein sequence ID" value="AQK93118.1"/>
    <property type="molecule type" value="Genomic_DNA"/>
</dbReference>
<dbReference type="PROSITE" id="PS51285">
    <property type="entry name" value="AGC_KINASE_CTER"/>
    <property type="match status" value="1"/>
</dbReference>
<keyword evidence="4" id="KW-0808">Transferase</keyword>
<dbReference type="GO" id="GO:0005737">
    <property type="term" value="C:cytoplasm"/>
    <property type="evidence" value="ECO:0007669"/>
    <property type="project" value="UniProtKB-ARBA"/>
</dbReference>
<keyword evidence="2" id="KW-0723">Serine/threonine-protein kinase</keyword>
<name>A0A1D6FN74_MAIZE</name>
<evidence type="ECO:0000256" key="3">
    <source>
        <dbReference type="ARBA" id="ARBA00022553"/>
    </source>
</evidence>
<dbReference type="GO" id="GO:0004674">
    <property type="term" value="F:protein serine/threonine kinase activity"/>
    <property type="evidence" value="ECO:0007669"/>
    <property type="project" value="UniProtKB-KW"/>
</dbReference>
<dbReference type="ExpressionAtlas" id="A0A1D6FN74">
    <property type="expression patterns" value="baseline and differential"/>
</dbReference>
<gene>
    <name evidence="12" type="ORF">ZEAMMB73_Zm00001d009940</name>
</gene>
<accession>A0A1D6FN74</accession>
<keyword evidence="3" id="KW-0597">Phosphoprotein</keyword>
<evidence type="ECO:0000256" key="5">
    <source>
        <dbReference type="ARBA" id="ARBA00022741"/>
    </source>
</evidence>
<evidence type="ECO:0000313" key="12">
    <source>
        <dbReference type="EMBL" id="AQK93118.1"/>
    </source>
</evidence>
<comment type="catalytic activity">
    <reaction evidence="8">
        <text>L-threonyl-[protein] + ATP = O-phospho-L-threonyl-[protein] + ADP + H(+)</text>
        <dbReference type="Rhea" id="RHEA:46608"/>
        <dbReference type="Rhea" id="RHEA-COMP:11060"/>
        <dbReference type="Rhea" id="RHEA-COMP:11605"/>
        <dbReference type="ChEBI" id="CHEBI:15378"/>
        <dbReference type="ChEBI" id="CHEBI:30013"/>
        <dbReference type="ChEBI" id="CHEBI:30616"/>
        <dbReference type="ChEBI" id="CHEBI:61977"/>
        <dbReference type="ChEBI" id="CHEBI:456216"/>
        <dbReference type="EC" id="2.7.11.1"/>
    </reaction>
</comment>
<dbReference type="PANTHER" id="PTHR22988:SF76">
    <property type="entry name" value="CHROMOSOME UNDETERMINED SCAFFOLD_135, WHOLE GENOME SHOTGUN SEQUENCE"/>
    <property type="match status" value="1"/>
</dbReference>
<keyword evidence="7" id="KW-0067">ATP-binding</keyword>
<evidence type="ECO:0000256" key="9">
    <source>
        <dbReference type="ARBA" id="ARBA00048679"/>
    </source>
</evidence>
<proteinExistence type="predicted"/>
<dbReference type="InterPro" id="IPR000961">
    <property type="entry name" value="AGC-kinase_C"/>
</dbReference>
<dbReference type="SUPFAM" id="SSF56112">
    <property type="entry name" value="Protein kinase-like (PK-like)"/>
    <property type="match status" value="1"/>
</dbReference>
<keyword evidence="5" id="KW-0547">Nucleotide-binding</keyword>
<evidence type="ECO:0000256" key="2">
    <source>
        <dbReference type="ARBA" id="ARBA00022527"/>
    </source>
</evidence>
<protein>
    <recommendedName>
        <fullName evidence="1">non-specific serine/threonine protein kinase</fullName>
        <ecNumber evidence="1">2.7.11.1</ecNumber>
    </recommendedName>
</protein>
<feature type="domain" description="AGC-kinase C-terminal" evidence="11">
    <location>
        <begin position="110"/>
        <end position="182"/>
    </location>
</feature>
<evidence type="ECO:0000256" key="10">
    <source>
        <dbReference type="SAM" id="MobiDB-lite"/>
    </source>
</evidence>
<dbReference type="EC" id="2.7.11.1" evidence="1"/>
<comment type="catalytic activity">
    <reaction evidence="9">
        <text>L-seryl-[protein] + ATP = O-phospho-L-seryl-[protein] + ADP + H(+)</text>
        <dbReference type="Rhea" id="RHEA:17989"/>
        <dbReference type="Rhea" id="RHEA-COMP:9863"/>
        <dbReference type="Rhea" id="RHEA-COMP:11604"/>
        <dbReference type="ChEBI" id="CHEBI:15378"/>
        <dbReference type="ChEBI" id="CHEBI:29999"/>
        <dbReference type="ChEBI" id="CHEBI:30616"/>
        <dbReference type="ChEBI" id="CHEBI:83421"/>
        <dbReference type="ChEBI" id="CHEBI:456216"/>
        <dbReference type="EC" id="2.7.11.1"/>
    </reaction>
</comment>
<evidence type="ECO:0000259" key="11">
    <source>
        <dbReference type="PROSITE" id="PS51285"/>
    </source>
</evidence>
<evidence type="ECO:0000256" key="1">
    <source>
        <dbReference type="ARBA" id="ARBA00012513"/>
    </source>
</evidence>
<dbReference type="InterPro" id="IPR050839">
    <property type="entry name" value="Rho-assoc_Ser/Thr_Kinase"/>
</dbReference>
<dbReference type="InterPro" id="IPR017892">
    <property type="entry name" value="Pkinase_C"/>
</dbReference>
<sequence length="231" mass="25558">MACGDGPAALMCAFADDSVWAALVSDSYTFVWALWRSCDSSLFGLVFCGRRGSNTHSSYRIVHWRSYLNFPDNPRLSLEAKDLICRLLCDVDHRIGSGGADQIKAHPWFRGVEWDKLYEMEAAFKPLVNDELDTQNFMKFPDLNPAPARASSGASRKMMLNSKDLSFVGYTYKNFEAVKGLHQFADLQRSSSFTRHSAGSPSDTADMDASMEANGTDTHMRTGSAGDPMAP</sequence>